<comment type="caution">
    <text evidence="1">The sequence shown here is derived from an EMBL/GenBank/DDBJ whole genome shotgun (WGS) entry which is preliminary data.</text>
</comment>
<dbReference type="AlphaFoldDB" id="A0A068RK56"/>
<keyword evidence="2" id="KW-1185">Reference proteome</keyword>
<dbReference type="EMBL" id="CBTN010000003">
    <property type="protein sequence ID" value="CDH49371.1"/>
    <property type="molecule type" value="Genomic_DNA"/>
</dbReference>
<accession>A0A068RK56</accession>
<protein>
    <submittedName>
        <fullName evidence="1">Uncharacterized protein</fullName>
    </submittedName>
</protein>
<dbReference type="VEuPathDB" id="FungiDB:LCOR_01116.1"/>
<proteinExistence type="predicted"/>
<evidence type="ECO:0000313" key="2">
    <source>
        <dbReference type="Proteomes" id="UP000027586"/>
    </source>
</evidence>
<reference evidence="1" key="1">
    <citation type="submission" date="2013-08" db="EMBL/GenBank/DDBJ databases">
        <title>Gene expansion shapes genome architecture in the human pathogen Lichtheimia corymbifera: an evolutionary genomics analysis in the ancient terrestrial Mucorales (Mucoromycotina).</title>
        <authorList>
            <person name="Schwartze V.U."/>
            <person name="Winter S."/>
            <person name="Shelest E."/>
            <person name="Marcet-Houben M."/>
            <person name="Horn F."/>
            <person name="Wehner S."/>
            <person name="Hoffmann K."/>
            <person name="Riege K."/>
            <person name="Sammeth M."/>
            <person name="Nowrousian M."/>
            <person name="Valiante V."/>
            <person name="Linde J."/>
            <person name="Jacobsen I.D."/>
            <person name="Marz M."/>
            <person name="Brakhage A.A."/>
            <person name="Gabaldon T."/>
            <person name="Bocker S."/>
            <person name="Voigt K."/>
        </authorList>
    </citation>
    <scope>NUCLEOTIDE SEQUENCE [LARGE SCALE GENOMIC DNA]</scope>
    <source>
        <strain evidence="1">FSU 9682</strain>
    </source>
</reference>
<gene>
    <name evidence="1" type="ORF">LCOR_01116.1</name>
</gene>
<dbReference type="Proteomes" id="UP000027586">
    <property type="component" value="Unassembled WGS sequence"/>
</dbReference>
<sequence length="98" mass="10982">MDDVISAIEYTAIQAIFIWLSCNENDQEKERSTAGLGRMHISSNHMARFNQHIGYDGTDTSNCSGGRTWNVALVTCRIFSRKDGSHRVDTVEDDDGLE</sequence>
<evidence type="ECO:0000313" key="1">
    <source>
        <dbReference type="EMBL" id="CDH49371.1"/>
    </source>
</evidence>
<organism evidence="1 2">
    <name type="scientific">Lichtheimia corymbifera JMRC:FSU:9682</name>
    <dbReference type="NCBI Taxonomy" id="1263082"/>
    <lineage>
        <taxon>Eukaryota</taxon>
        <taxon>Fungi</taxon>
        <taxon>Fungi incertae sedis</taxon>
        <taxon>Mucoromycota</taxon>
        <taxon>Mucoromycotina</taxon>
        <taxon>Mucoromycetes</taxon>
        <taxon>Mucorales</taxon>
        <taxon>Lichtheimiaceae</taxon>
        <taxon>Lichtheimia</taxon>
    </lineage>
</organism>
<name>A0A068RK56_9FUNG</name>